<dbReference type="FunFam" id="1.10.238.260:FF:000002">
    <property type="entry name" value="Homocitrate synthase, mitochondrial"/>
    <property type="match status" value="1"/>
</dbReference>
<evidence type="ECO:0000256" key="2">
    <source>
        <dbReference type="ARBA" id="ARBA00001946"/>
    </source>
</evidence>
<dbReference type="PANTHER" id="PTHR10277">
    <property type="entry name" value="HOMOCITRATE SYNTHASE-RELATED"/>
    <property type="match status" value="1"/>
</dbReference>
<dbReference type="Pfam" id="PF00682">
    <property type="entry name" value="HMGL-like"/>
    <property type="match status" value="1"/>
</dbReference>
<keyword evidence="10" id="KW-0457">Lysine biosynthesis</keyword>
<evidence type="ECO:0000256" key="5">
    <source>
        <dbReference type="ARBA" id="ARBA00012974"/>
    </source>
</evidence>
<evidence type="ECO:0000259" key="14">
    <source>
        <dbReference type="PROSITE" id="PS50991"/>
    </source>
</evidence>
<dbReference type="InterPro" id="IPR050073">
    <property type="entry name" value="2-IPM_HCS-like"/>
</dbReference>
<dbReference type="Pfam" id="PF22617">
    <property type="entry name" value="HCS_D2"/>
    <property type="match status" value="1"/>
</dbReference>
<dbReference type="CDD" id="cd07948">
    <property type="entry name" value="DRE_TIM_HCS"/>
    <property type="match status" value="1"/>
</dbReference>
<sequence>MAGVWNDIDLKFSVIESTLREGEQFVNSFFTTEQKIEIARRLSDFGVEYIELTSPAASQKSFDDCKTISELGLKSKILTHTRCTLEDARLAVETGAQGIDILFGTSSVLREFSHGKNMDYIIDEATKVVSYVKSCGREVRFSSEDSFRSNIVDLLNVYRAVDRIGVDRVGVADTVGVARPRQVYELVRTLRSVVSCDIEVHMHNDTGCAIANSYTALEAGATHVDTSILGIGERNGITPLGGFLARMYCDNPEAVRSRYNLPAIRDLENYIADIVDVQVPFNNCITGYSSFSHKAGIHVKALLNNPSTYEILKPEDFGMTRYVHVAHRLTGWNSIKSRAEQLGLAIPDSAIKAATQRIKELSDHRRTTLTDVDAVLHEFELNHGFPAKPRFKCVGDLESVGELGESAIAEEGEQ</sequence>
<keyword evidence="9" id="KW-0460">Magnesium</keyword>
<dbReference type="NCBIfam" id="TIGR02146">
    <property type="entry name" value="LysS_fung_arch"/>
    <property type="match status" value="1"/>
</dbReference>
<comment type="cofactor">
    <cofactor evidence="2">
        <name>Mg(2+)</name>
        <dbReference type="ChEBI" id="CHEBI:18420"/>
    </cofactor>
</comment>
<evidence type="ECO:0000256" key="6">
    <source>
        <dbReference type="ARBA" id="ARBA00022605"/>
    </source>
</evidence>
<dbReference type="PANTHER" id="PTHR10277:SF48">
    <property type="entry name" value="HOMOCITRATE SYNTHASE, CYTOSOLIC ISOZYME-RELATED"/>
    <property type="match status" value="1"/>
</dbReference>
<proteinExistence type="inferred from homology"/>
<protein>
    <recommendedName>
        <fullName evidence="5">homocitrate synthase</fullName>
        <ecNumber evidence="5">2.3.3.14</ecNumber>
    </recommendedName>
</protein>
<dbReference type="GO" id="GO:0005739">
    <property type="term" value="C:mitochondrion"/>
    <property type="evidence" value="ECO:0007669"/>
    <property type="project" value="TreeGrafter"/>
</dbReference>
<evidence type="ECO:0000256" key="10">
    <source>
        <dbReference type="ARBA" id="ARBA00023154"/>
    </source>
</evidence>
<comment type="pathway">
    <text evidence="3">Amino-acid biosynthesis; L-lysine biosynthesis via AAA pathway; L-alpha-aminoadipate from 2-oxoglutarate: step 1/5.</text>
</comment>
<dbReference type="Gene3D" id="1.10.238.260">
    <property type="match status" value="1"/>
</dbReference>
<comment type="catalytic activity">
    <reaction evidence="12">
        <text>acetyl-CoA + 2-oxoglutarate + H2O = (2R)-homocitrate + CoA + H(+)</text>
        <dbReference type="Rhea" id="RHEA:12929"/>
        <dbReference type="ChEBI" id="CHEBI:15377"/>
        <dbReference type="ChEBI" id="CHEBI:15378"/>
        <dbReference type="ChEBI" id="CHEBI:16810"/>
        <dbReference type="ChEBI" id="CHEBI:57287"/>
        <dbReference type="ChEBI" id="CHEBI:57288"/>
        <dbReference type="ChEBI" id="CHEBI:58884"/>
        <dbReference type="EC" id="2.3.3.14"/>
    </reaction>
    <physiologicalReaction direction="left-to-right" evidence="12">
        <dbReference type="Rhea" id="RHEA:12930"/>
    </physiologicalReaction>
</comment>
<dbReference type="FunFam" id="3.20.20.70:FF:000032">
    <property type="entry name" value="Homocitrate synthase, mitochondrial"/>
    <property type="match status" value="1"/>
</dbReference>
<dbReference type="InterPro" id="IPR011872">
    <property type="entry name" value="Homocitrate_synth"/>
</dbReference>
<evidence type="ECO:0000256" key="7">
    <source>
        <dbReference type="ARBA" id="ARBA00022679"/>
    </source>
</evidence>
<keyword evidence="11" id="KW-0464">Manganese</keyword>
<dbReference type="EC" id="2.3.3.14" evidence="5"/>
<evidence type="ECO:0000256" key="13">
    <source>
        <dbReference type="RuleBase" id="RU003523"/>
    </source>
</evidence>
<dbReference type="PROSITE" id="PS50991">
    <property type="entry name" value="PYR_CT"/>
    <property type="match status" value="1"/>
</dbReference>
<evidence type="ECO:0000256" key="11">
    <source>
        <dbReference type="ARBA" id="ARBA00023211"/>
    </source>
</evidence>
<dbReference type="GO" id="GO:0019878">
    <property type="term" value="P:lysine biosynthetic process via aminoadipic acid"/>
    <property type="evidence" value="ECO:0007669"/>
    <property type="project" value="UniProtKB-UniPathway"/>
</dbReference>
<dbReference type="PROSITE" id="PS00816">
    <property type="entry name" value="AIPM_HOMOCIT_SYNTH_2"/>
    <property type="match status" value="1"/>
</dbReference>
<evidence type="ECO:0000256" key="1">
    <source>
        <dbReference type="ARBA" id="ARBA00001936"/>
    </source>
</evidence>
<dbReference type="InterPro" id="IPR048253">
    <property type="entry name" value="DRE_TIM_HCS_fun_bact"/>
</dbReference>
<comment type="cofactor">
    <cofactor evidence="1">
        <name>Mn(2+)</name>
        <dbReference type="ChEBI" id="CHEBI:29035"/>
    </cofactor>
</comment>
<dbReference type="InterPro" id="IPR002034">
    <property type="entry name" value="AIPM/Hcit_synth_CS"/>
</dbReference>
<comment type="similarity">
    <text evidence="4">Belongs to the alpha-IPM synthase/homocitrate synthase family. Homocitrate synthase LYS20/LYS21 subfamily.</text>
</comment>
<dbReference type="InterPro" id="IPR054691">
    <property type="entry name" value="LeuA/HCS_post-cat"/>
</dbReference>
<evidence type="ECO:0000256" key="9">
    <source>
        <dbReference type="ARBA" id="ARBA00022842"/>
    </source>
</evidence>
<keyword evidence="6" id="KW-0028">Amino-acid biosynthesis</keyword>
<evidence type="ECO:0000256" key="12">
    <source>
        <dbReference type="ARBA" id="ARBA00048363"/>
    </source>
</evidence>
<reference evidence="15" key="1">
    <citation type="submission" date="2015-04" db="EMBL/GenBank/DDBJ databases">
        <title>The genome sequence of the plant pathogenic Rhizarian Plasmodiophora brassicae reveals insights in its biotrophic life cycle and the origin of chitin synthesis.</title>
        <authorList>
            <person name="Schwelm A."/>
            <person name="Fogelqvist J."/>
            <person name="Knaust A."/>
            <person name="Julke S."/>
            <person name="Lilja T."/>
            <person name="Dhandapani V."/>
            <person name="Bonilla-Rosso G."/>
            <person name="Karlsson M."/>
            <person name="Shevchenko A."/>
            <person name="Choi S.R."/>
            <person name="Kim H.G."/>
            <person name="Park J.Y."/>
            <person name="Lim Y.P."/>
            <person name="Ludwig-Muller J."/>
            <person name="Dixelius C."/>
        </authorList>
    </citation>
    <scope>NUCLEOTIDE SEQUENCE</scope>
    <source>
        <tissue evidence="15">Potato root galls</tissue>
    </source>
</reference>
<dbReference type="PROSITE" id="PS00815">
    <property type="entry name" value="AIPM_HOMOCIT_SYNTH_1"/>
    <property type="match status" value="1"/>
</dbReference>
<dbReference type="HAMAP" id="MF_02222">
    <property type="entry name" value="Homocitr_synth_fung_arch"/>
    <property type="match status" value="1"/>
</dbReference>
<dbReference type="SUPFAM" id="SSF51569">
    <property type="entry name" value="Aldolase"/>
    <property type="match status" value="1"/>
</dbReference>
<name>A0A0H5R6C2_9EUKA</name>
<feature type="domain" description="Pyruvate carboxyltransferase" evidence="14">
    <location>
        <begin position="12"/>
        <end position="265"/>
    </location>
</feature>
<organism evidence="15">
    <name type="scientific">Spongospora subterranea</name>
    <dbReference type="NCBI Taxonomy" id="70186"/>
    <lineage>
        <taxon>Eukaryota</taxon>
        <taxon>Sar</taxon>
        <taxon>Rhizaria</taxon>
        <taxon>Endomyxa</taxon>
        <taxon>Phytomyxea</taxon>
        <taxon>Plasmodiophorida</taxon>
        <taxon>Plasmodiophoridae</taxon>
        <taxon>Spongospora</taxon>
    </lineage>
</organism>
<dbReference type="UniPathway" id="UPA00033">
    <property type="reaction ID" value="UER00028"/>
</dbReference>
<dbReference type="GO" id="GO:0004410">
    <property type="term" value="F:homocitrate synthase activity"/>
    <property type="evidence" value="ECO:0007669"/>
    <property type="project" value="UniProtKB-EC"/>
</dbReference>
<evidence type="ECO:0000256" key="4">
    <source>
        <dbReference type="ARBA" id="ARBA00006361"/>
    </source>
</evidence>
<keyword evidence="8" id="KW-0479">Metal-binding</keyword>
<dbReference type="GO" id="GO:0046872">
    <property type="term" value="F:metal ion binding"/>
    <property type="evidence" value="ECO:0007669"/>
    <property type="project" value="UniProtKB-KW"/>
</dbReference>
<dbReference type="Gene3D" id="3.20.20.70">
    <property type="entry name" value="Aldolase class I"/>
    <property type="match status" value="1"/>
</dbReference>
<keyword evidence="7 13" id="KW-0808">Transferase</keyword>
<accession>A0A0H5R6C2</accession>
<evidence type="ECO:0000256" key="3">
    <source>
        <dbReference type="ARBA" id="ARBA00004755"/>
    </source>
</evidence>
<evidence type="ECO:0000313" key="15">
    <source>
        <dbReference type="EMBL" id="CRZ09292.1"/>
    </source>
</evidence>
<evidence type="ECO:0000256" key="8">
    <source>
        <dbReference type="ARBA" id="ARBA00022723"/>
    </source>
</evidence>
<dbReference type="AlphaFoldDB" id="A0A0H5R6C2"/>
<dbReference type="InterPro" id="IPR013785">
    <property type="entry name" value="Aldolase_TIM"/>
</dbReference>
<dbReference type="EMBL" id="HACM01008850">
    <property type="protein sequence ID" value="CRZ09292.1"/>
    <property type="molecule type" value="Transcribed_RNA"/>
</dbReference>
<dbReference type="InterPro" id="IPR000891">
    <property type="entry name" value="PYR_CT"/>
</dbReference>